<dbReference type="Pfam" id="PF22531">
    <property type="entry name" value="DUF7002"/>
    <property type="match status" value="1"/>
</dbReference>
<evidence type="ECO:0000313" key="2">
    <source>
        <dbReference type="Proteomes" id="UP000321479"/>
    </source>
</evidence>
<evidence type="ECO:0000313" key="1">
    <source>
        <dbReference type="EMBL" id="QEC61742.1"/>
    </source>
</evidence>
<sequence length="218" mass="25108">MTDETGKKMNIDRFITLRPYLYHLTDRDNLPLILEYGKLLSTKKIIELSGNAAYVHINTARRSTHKKIVIGDRVFSIRDQKPISEKNLVKCLTDGWDCARFYDHLNDRVFMWSKPEYLNNHYKTYEHEGPIILRFNTDSILAANPHVKFCRLNSGATRSSSHHNGAPPPRGIDTFQPAETFDFLPSQVKEVTFENECILTGDIYVSDSPYGIYHILDA</sequence>
<gene>
    <name evidence="1" type="ORF">FRZ54_03795</name>
</gene>
<name>A0A5B8US63_9SPHI</name>
<dbReference type="RefSeq" id="WP_147030319.1">
    <property type="nucleotide sequence ID" value="NZ_JBHMAO010000001.1"/>
</dbReference>
<reference evidence="1 2" key="1">
    <citation type="journal article" date="2017" name="Curr. Microbiol.">
        <title>Mucilaginibacter ginsenosidivorans sp. nov., Isolated from Soil of Ginseng Field.</title>
        <authorList>
            <person name="Kim M.M."/>
            <person name="Siddiqi M.Z."/>
            <person name="Im W.T."/>
        </authorList>
    </citation>
    <scope>NUCLEOTIDE SEQUENCE [LARGE SCALE GENOMIC DNA]</scope>
    <source>
        <strain evidence="1 2">Gsoil 3017</strain>
    </source>
</reference>
<organism evidence="1 2">
    <name type="scientific">Mucilaginibacter ginsenosidivorans</name>
    <dbReference type="NCBI Taxonomy" id="398053"/>
    <lineage>
        <taxon>Bacteria</taxon>
        <taxon>Pseudomonadati</taxon>
        <taxon>Bacteroidota</taxon>
        <taxon>Sphingobacteriia</taxon>
        <taxon>Sphingobacteriales</taxon>
        <taxon>Sphingobacteriaceae</taxon>
        <taxon>Mucilaginibacter</taxon>
    </lineage>
</organism>
<dbReference type="Proteomes" id="UP000321479">
    <property type="component" value="Chromosome"/>
</dbReference>
<proteinExistence type="predicted"/>
<dbReference type="InterPro" id="IPR054271">
    <property type="entry name" value="DUF7002"/>
</dbReference>
<dbReference type="AlphaFoldDB" id="A0A5B8US63"/>
<protein>
    <submittedName>
        <fullName evidence="1">DUF4433 domain-containing protein</fullName>
    </submittedName>
</protein>
<accession>A0A5B8US63</accession>
<dbReference type="KEGG" id="mgin:FRZ54_03795"/>
<dbReference type="OrthoDB" id="666186at2"/>
<dbReference type="EMBL" id="CP042436">
    <property type="protein sequence ID" value="QEC61742.1"/>
    <property type="molecule type" value="Genomic_DNA"/>
</dbReference>
<keyword evidence="2" id="KW-1185">Reference proteome</keyword>